<dbReference type="Proteomes" id="UP000325295">
    <property type="component" value="Chromosome"/>
</dbReference>
<dbReference type="PIRSF" id="PIRSF000538">
    <property type="entry name" value="GlpK"/>
    <property type="match status" value="1"/>
</dbReference>
<evidence type="ECO:0000313" key="7">
    <source>
        <dbReference type="Proteomes" id="UP000325295"/>
    </source>
</evidence>
<dbReference type="Pfam" id="PF00370">
    <property type="entry name" value="FGGY_N"/>
    <property type="match status" value="1"/>
</dbReference>
<dbReference type="CDD" id="cd07802">
    <property type="entry name" value="ASKHA_NBD_FGGY_EcLyxK-like"/>
    <property type="match status" value="1"/>
</dbReference>
<dbReference type="Gene3D" id="3.30.420.40">
    <property type="match status" value="2"/>
</dbReference>
<dbReference type="InterPro" id="IPR018484">
    <property type="entry name" value="FGGY_N"/>
</dbReference>
<dbReference type="Pfam" id="PF02782">
    <property type="entry name" value="FGGY_C"/>
    <property type="match status" value="1"/>
</dbReference>
<dbReference type="GO" id="GO:0005975">
    <property type="term" value="P:carbohydrate metabolic process"/>
    <property type="evidence" value="ECO:0007669"/>
    <property type="project" value="InterPro"/>
</dbReference>
<dbReference type="PANTHER" id="PTHR43095:SF3">
    <property type="entry name" value="L-XYLULOSE_3-KETO-L-GULONATE KINASE"/>
    <property type="match status" value="1"/>
</dbReference>
<dbReference type="KEGG" id="lnn:F0161_00675"/>
<dbReference type="InterPro" id="IPR043129">
    <property type="entry name" value="ATPase_NBD"/>
</dbReference>
<dbReference type="SUPFAM" id="SSF53067">
    <property type="entry name" value="Actin-like ATPase domain"/>
    <property type="match status" value="2"/>
</dbReference>
<feature type="domain" description="Carbohydrate kinase FGGY N-terminal" evidence="4">
    <location>
        <begin position="4"/>
        <end position="248"/>
    </location>
</feature>
<dbReference type="GO" id="GO:0016301">
    <property type="term" value="F:kinase activity"/>
    <property type="evidence" value="ECO:0007669"/>
    <property type="project" value="UniProtKB-KW"/>
</dbReference>
<keyword evidence="3 6" id="KW-0418">Kinase</keyword>
<comment type="similarity">
    <text evidence="1">Belongs to the FGGY kinase family.</text>
</comment>
<keyword evidence="2" id="KW-0808">Transferase</keyword>
<reference evidence="6 7" key="1">
    <citation type="submission" date="2019-09" db="EMBL/GenBank/DDBJ databases">
        <title>Complete Genome Sequence of Lactobacillus nenjiangensis SH-Y15, isolated from sauerkraut.</title>
        <authorList>
            <person name="Yang H."/>
        </authorList>
    </citation>
    <scope>NUCLEOTIDE SEQUENCE [LARGE SCALE GENOMIC DNA]</scope>
    <source>
        <strain evidence="6 7">SH-Y15</strain>
    </source>
</reference>
<organism evidence="6 7">
    <name type="scientific">Paucilactobacillus nenjiangensis</name>
    <dbReference type="NCBI Taxonomy" id="1296540"/>
    <lineage>
        <taxon>Bacteria</taxon>
        <taxon>Bacillati</taxon>
        <taxon>Bacillota</taxon>
        <taxon>Bacilli</taxon>
        <taxon>Lactobacillales</taxon>
        <taxon>Lactobacillaceae</taxon>
        <taxon>Paucilactobacillus</taxon>
    </lineage>
</organism>
<dbReference type="RefSeq" id="WP_150203141.1">
    <property type="nucleotide sequence ID" value="NZ_CP043939.1"/>
</dbReference>
<evidence type="ECO:0000313" key="6">
    <source>
        <dbReference type="EMBL" id="QER66525.1"/>
    </source>
</evidence>
<sequence length="511" mass="56403">MDKYFLTIDNGGTNTKAIVFDENGRQLGVFAFPTMRIEETSGFHEINLHDLWDSICDAIKKAISNADIDPEQIAGISCVGHGKGLYMLDKNKQIFANGILSTDSRAVDLATGFENNVDKIFSISRQHVLPSQSPVLLNWMKNNKPDVYSNIGYVLSAKDFVRTKLIGDIFQEFGDASGNNILNLETQKYDLKLFEFFGITEMYDKMPPLKKYDELCGYVSVEAASQTGLKAGIPVFGGMFDIDACSVGTGVLNEDYFSVIAGTWNINVFASNKSANKDSGLMNSIYPTGANLVEASSATSAGNLEMTLQSLMSEEIKNANENHKSIYDILEDFLNHTDAKFSRVIFFPFLYGSNVNPDAEGAYIGIQSSTTKSAMVRAVYEGIVFAHRYHIEQLVKVLDHKPKAIRLSGGGTNSKAWVQMFSDILNIPIQLVEATEIGGLGGAIGSAVGSSVYPNIETAIKKMVHLRSETLPNSKQSAIYDQKYQMYLKLLNSLDNSWRDLKTMQEGLEQE</sequence>
<dbReference type="AlphaFoldDB" id="A0A5P1WZF0"/>
<dbReference type="EMBL" id="CP043939">
    <property type="protein sequence ID" value="QER66525.1"/>
    <property type="molecule type" value="Genomic_DNA"/>
</dbReference>
<name>A0A5P1WZF0_9LACO</name>
<evidence type="ECO:0000259" key="5">
    <source>
        <dbReference type="Pfam" id="PF02782"/>
    </source>
</evidence>
<dbReference type="InterPro" id="IPR050406">
    <property type="entry name" value="FGGY_Carb_Kinase"/>
</dbReference>
<dbReference type="InterPro" id="IPR000577">
    <property type="entry name" value="Carb_kinase_FGGY"/>
</dbReference>
<evidence type="ECO:0000259" key="4">
    <source>
        <dbReference type="Pfam" id="PF00370"/>
    </source>
</evidence>
<evidence type="ECO:0000256" key="3">
    <source>
        <dbReference type="ARBA" id="ARBA00022777"/>
    </source>
</evidence>
<dbReference type="InterPro" id="IPR018485">
    <property type="entry name" value="FGGY_C"/>
</dbReference>
<feature type="domain" description="Carbohydrate kinase FGGY C-terminal" evidence="5">
    <location>
        <begin position="259"/>
        <end position="447"/>
    </location>
</feature>
<protein>
    <submittedName>
        <fullName evidence="6">Carbohydrate kinase</fullName>
    </submittedName>
</protein>
<dbReference type="OrthoDB" id="9805576at2"/>
<gene>
    <name evidence="6" type="ORF">F0161_00675</name>
</gene>
<evidence type="ECO:0000256" key="2">
    <source>
        <dbReference type="ARBA" id="ARBA00022679"/>
    </source>
</evidence>
<keyword evidence="7" id="KW-1185">Reference proteome</keyword>
<accession>A0A5P1WZF0</accession>
<dbReference type="PANTHER" id="PTHR43095">
    <property type="entry name" value="SUGAR KINASE"/>
    <property type="match status" value="1"/>
</dbReference>
<evidence type="ECO:0000256" key="1">
    <source>
        <dbReference type="ARBA" id="ARBA00009156"/>
    </source>
</evidence>
<proteinExistence type="inferred from homology"/>